<sequence length="198" mass="21521">MIVNFSLVTLLVATIALASPSSGLARRTCGLGPSYIDILNITAPNQPSSTYSQFTLTRDDNPVSNIQIVAMTFDLIPPSATGCRLQITIPQLTEPNQIAWGSATQAEFWTTDPWYPNTPPTWNNLPAKREMVATFGFPTYVTNSVFQTNLASNVCTDPMSYLISLSDWQTQAGGVNFVNSLGGKQGLEVLGFETIFDC</sequence>
<organism evidence="2 3">
    <name type="scientific">Penicillium daleae</name>
    <dbReference type="NCBI Taxonomy" id="63821"/>
    <lineage>
        <taxon>Eukaryota</taxon>
        <taxon>Fungi</taxon>
        <taxon>Dikarya</taxon>
        <taxon>Ascomycota</taxon>
        <taxon>Pezizomycotina</taxon>
        <taxon>Eurotiomycetes</taxon>
        <taxon>Eurotiomycetidae</taxon>
        <taxon>Eurotiales</taxon>
        <taxon>Aspergillaceae</taxon>
        <taxon>Penicillium</taxon>
    </lineage>
</organism>
<protein>
    <recommendedName>
        <fullName evidence="4">Ubiquitin 3 binding protein But2 C-terminal domain-containing protein</fullName>
    </recommendedName>
</protein>
<evidence type="ECO:0000313" key="3">
    <source>
        <dbReference type="Proteomes" id="UP001213681"/>
    </source>
</evidence>
<reference evidence="2" key="2">
    <citation type="journal article" date="2023" name="IMA Fungus">
        <title>Comparative genomic study of the Penicillium genus elucidates a diverse pangenome and 15 lateral gene transfer events.</title>
        <authorList>
            <person name="Petersen C."/>
            <person name="Sorensen T."/>
            <person name="Nielsen M.R."/>
            <person name="Sondergaard T.E."/>
            <person name="Sorensen J.L."/>
            <person name="Fitzpatrick D.A."/>
            <person name="Frisvad J.C."/>
            <person name="Nielsen K.L."/>
        </authorList>
    </citation>
    <scope>NUCLEOTIDE SEQUENCE</scope>
    <source>
        <strain evidence="2">IBT 16125</strain>
    </source>
</reference>
<feature type="signal peptide" evidence="1">
    <location>
        <begin position="1"/>
        <end position="25"/>
    </location>
</feature>
<dbReference type="GeneID" id="81593920"/>
<dbReference type="RefSeq" id="XP_056771444.1">
    <property type="nucleotide sequence ID" value="XM_056903677.1"/>
</dbReference>
<comment type="caution">
    <text evidence="2">The sequence shown here is derived from an EMBL/GenBank/DDBJ whole genome shotgun (WGS) entry which is preliminary data.</text>
</comment>
<evidence type="ECO:0000313" key="2">
    <source>
        <dbReference type="EMBL" id="KAJ5464597.1"/>
    </source>
</evidence>
<feature type="chain" id="PRO_5042213225" description="Ubiquitin 3 binding protein But2 C-terminal domain-containing protein" evidence="1">
    <location>
        <begin position="26"/>
        <end position="198"/>
    </location>
</feature>
<dbReference type="Proteomes" id="UP001213681">
    <property type="component" value="Unassembled WGS sequence"/>
</dbReference>
<accession>A0AAD6CG00</accession>
<reference evidence="2" key="1">
    <citation type="submission" date="2022-12" db="EMBL/GenBank/DDBJ databases">
        <authorList>
            <person name="Petersen C."/>
        </authorList>
    </citation>
    <scope>NUCLEOTIDE SEQUENCE</scope>
    <source>
        <strain evidence="2">IBT 16125</strain>
    </source>
</reference>
<dbReference type="AlphaFoldDB" id="A0AAD6CG00"/>
<evidence type="ECO:0000256" key="1">
    <source>
        <dbReference type="SAM" id="SignalP"/>
    </source>
</evidence>
<keyword evidence="1" id="KW-0732">Signal</keyword>
<proteinExistence type="predicted"/>
<dbReference type="EMBL" id="JAPVEA010000001">
    <property type="protein sequence ID" value="KAJ5464597.1"/>
    <property type="molecule type" value="Genomic_DNA"/>
</dbReference>
<name>A0AAD6CG00_9EURO</name>
<evidence type="ECO:0008006" key="4">
    <source>
        <dbReference type="Google" id="ProtNLM"/>
    </source>
</evidence>
<keyword evidence="3" id="KW-1185">Reference proteome</keyword>
<gene>
    <name evidence="2" type="ORF">N7458_000283</name>
</gene>